<keyword evidence="3" id="KW-1185">Reference proteome</keyword>
<evidence type="ECO:0000313" key="4">
    <source>
        <dbReference type="WBParaSite" id="TMUE_1000004627.1"/>
    </source>
</evidence>
<evidence type="ECO:0000313" key="3">
    <source>
        <dbReference type="Proteomes" id="UP000046395"/>
    </source>
</evidence>
<accession>A0A5S6QCH5</accession>
<evidence type="ECO:0000256" key="2">
    <source>
        <dbReference type="SAM" id="Phobius"/>
    </source>
</evidence>
<feature type="region of interest" description="Disordered" evidence="1">
    <location>
        <begin position="72"/>
        <end position="113"/>
    </location>
</feature>
<proteinExistence type="predicted"/>
<keyword evidence="2" id="KW-0472">Membrane</keyword>
<dbReference type="AlphaFoldDB" id="A0A5S6QCH5"/>
<organism evidence="3 4">
    <name type="scientific">Trichuris muris</name>
    <name type="common">Mouse whipworm</name>
    <dbReference type="NCBI Taxonomy" id="70415"/>
    <lineage>
        <taxon>Eukaryota</taxon>
        <taxon>Metazoa</taxon>
        <taxon>Ecdysozoa</taxon>
        <taxon>Nematoda</taxon>
        <taxon>Enoplea</taxon>
        <taxon>Dorylaimia</taxon>
        <taxon>Trichinellida</taxon>
        <taxon>Trichuridae</taxon>
        <taxon>Trichuris</taxon>
    </lineage>
</organism>
<name>A0A5S6QCH5_TRIMR</name>
<feature type="compositionally biased region" description="Polar residues" evidence="1">
    <location>
        <begin position="104"/>
        <end position="113"/>
    </location>
</feature>
<feature type="compositionally biased region" description="Low complexity" evidence="1">
    <location>
        <begin position="74"/>
        <end position="97"/>
    </location>
</feature>
<feature type="transmembrane region" description="Helical" evidence="2">
    <location>
        <begin position="163"/>
        <end position="185"/>
    </location>
</feature>
<dbReference type="Proteomes" id="UP000046395">
    <property type="component" value="Unassembled WGS sequence"/>
</dbReference>
<protein>
    <submittedName>
        <fullName evidence="4">Uncharacterized protein</fullName>
    </submittedName>
</protein>
<evidence type="ECO:0000256" key="1">
    <source>
        <dbReference type="SAM" id="MobiDB-lite"/>
    </source>
</evidence>
<keyword evidence="2" id="KW-1133">Transmembrane helix</keyword>
<sequence length="189" mass="20375">MYKFVSRSTPRISDQRKFIDAHSFSSCVNVEQPCSVLRVAVSDSRSLAKSLGDPEPSRCAIRLAGHPRFSATLPKNASSAKFSSSSEGSSVVGVPNSKAGDNSPAASTASSDACNGKGVSLNVHLPLDVGNGKQTDDKRINSAMSHRAVRDLTDRERQLGDRLFIVVLVMFILWVSIFFPVMLFVSNPC</sequence>
<keyword evidence="2" id="KW-0812">Transmembrane</keyword>
<reference evidence="4" key="1">
    <citation type="submission" date="2019-12" db="UniProtKB">
        <authorList>
            <consortium name="WormBaseParasite"/>
        </authorList>
    </citation>
    <scope>IDENTIFICATION</scope>
</reference>
<dbReference type="WBParaSite" id="TMUE_1000004627.1">
    <property type="protein sequence ID" value="TMUE_1000004627.1"/>
    <property type="gene ID" value="WBGene00292752"/>
</dbReference>